<dbReference type="InterPro" id="IPR010510">
    <property type="entry name" value="FGF1-bd"/>
</dbReference>
<dbReference type="Proteomes" id="UP000189704">
    <property type="component" value="Unplaced"/>
</dbReference>
<sequence length="224" mass="24553">MKFILCLLLVALSCLGTLGQELRQKQGSARQEFYFQTRDRHFCTVHTSSLGQGSGEVQLRADCHSADQAYWCEYRGQPTTCQAFAADPKTYWNQALQELSRLSHACQGAPVLRPSICQKAGPQAHMQQVASSLKSSPAPNQPSETATVGKPSSRPGALLRPTKATPREKGSMTTLGKAEPATQPTAKATQPGPRSREKEEVKKMIQELCWGPLQALCTFLLSFF</sequence>
<dbReference type="GO" id="GO:0005576">
    <property type="term" value="C:extracellular region"/>
    <property type="evidence" value="ECO:0007669"/>
    <property type="project" value="UniProtKB-SubCell"/>
</dbReference>
<evidence type="ECO:0000256" key="1">
    <source>
        <dbReference type="ARBA" id="ARBA00004613"/>
    </source>
</evidence>
<dbReference type="KEGG" id="csyr:103257125"/>
<keyword evidence="5" id="KW-1015">Disulfide bond</keyword>
<dbReference type="Pfam" id="PF06473">
    <property type="entry name" value="FGF-BP1"/>
    <property type="match status" value="1"/>
</dbReference>
<accession>A0A1U7SYY2</accession>
<keyword evidence="4 8" id="KW-0732">Signal</keyword>
<dbReference type="OrthoDB" id="8941648at2759"/>
<feature type="chain" id="PRO_5010573617" evidence="8">
    <location>
        <begin position="20"/>
        <end position="224"/>
    </location>
</feature>
<evidence type="ECO:0000256" key="4">
    <source>
        <dbReference type="ARBA" id="ARBA00022729"/>
    </source>
</evidence>
<feature type="region of interest" description="Disordered" evidence="7">
    <location>
        <begin position="128"/>
        <end position="199"/>
    </location>
</feature>
<evidence type="ECO:0000256" key="2">
    <source>
        <dbReference type="ARBA" id="ARBA00008326"/>
    </source>
</evidence>
<evidence type="ECO:0000256" key="7">
    <source>
        <dbReference type="SAM" id="MobiDB-lite"/>
    </source>
</evidence>
<name>A0A1U7SYY2_CARSF</name>
<comment type="similarity">
    <text evidence="2">Belongs to the fibroblast growth factor-binding protein family.</text>
</comment>
<evidence type="ECO:0000256" key="8">
    <source>
        <dbReference type="SAM" id="SignalP"/>
    </source>
</evidence>
<dbReference type="GO" id="GO:0007267">
    <property type="term" value="P:cell-cell signaling"/>
    <property type="evidence" value="ECO:0007669"/>
    <property type="project" value="TreeGrafter"/>
</dbReference>
<evidence type="ECO:0000313" key="9">
    <source>
        <dbReference type="Proteomes" id="UP000189704"/>
    </source>
</evidence>
<proteinExistence type="inferred from homology"/>
<evidence type="ECO:0000256" key="6">
    <source>
        <dbReference type="ARBA" id="ARBA00023183"/>
    </source>
</evidence>
<comment type="subcellular location">
    <subcellularLocation>
        <location evidence="1">Secreted</location>
    </subcellularLocation>
</comment>
<keyword evidence="3" id="KW-0964">Secreted</keyword>
<evidence type="ECO:0000256" key="3">
    <source>
        <dbReference type="ARBA" id="ARBA00022525"/>
    </source>
</evidence>
<gene>
    <name evidence="10" type="primary">FGFBP2</name>
</gene>
<keyword evidence="9" id="KW-1185">Reference proteome</keyword>
<dbReference type="AlphaFoldDB" id="A0A1U7SYY2"/>
<reference evidence="10" key="1">
    <citation type="submission" date="2025-08" db="UniProtKB">
        <authorList>
            <consortium name="RefSeq"/>
        </authorList>
    </citation>
    <scope>IDENTIFICATION</scope>
</reference>
<dbReference type="RefSeq" id="XP_008053049.1">
    <property type="nucleotide sequence ID" value="XM_008054858.1"/>
</dbReference>
<dbReference type="GO" id="GO:0019838">
    <property type="term" value="F:growth factor binding"/>
    <property type="evidence" value="ECO:0007669"/>
    <property type="project" value="UniProtKB-KW"/>
</dbReference>
<dbReference type="PANTHER" id="PTHR15258">
    <property type="entry name" value="FGF BINDING PROTEIN-RELATED"/>
    <property type="match status" value="1"/>
</dbReference>
<protein>
    <submittedName>
        <fullName evidence="10">Fibroblast growth factor-binding protein 2</fullName>
    </submittedName>
</protein>
<keyword evidence="6" id="KW-0340">Growth factor binding</keyword>
<feature type="signal peptide" evidence="8">
    <location>
        <begin position="1"/>
        <end position="19"/>
    </location>
</feature>
<evidence type="ECO:0000313" key="10">
    <source>
        <dbReference type="RefSeq" id="XP_008053049.1"/>
    </source>
</evidence>
<feature type="compositionally biased region" description="Polar residues" evidence="7">
    <location>
        <begin position="128"/>
        <end position="146"/>
    </location>
</feature>
<dbReference type="GeneID" id="103257125"/>
<organism evidence="9 10">
    <name type="scientific">Carlito syrichta</name>
    <name type="common">Philippine tarsier</name>
    <name type="synonym">Tarsius syrichta</name>
    <dbReference type="NCBI Taxonomy" id="1868482"/>
    <lineage>
        <taxon>Eukaryota</taxon>
        <taxon>Metazoa</taxon>
        <taxon>Chordata</taxon>
        <taxon>Craniata</taxon>
        <taxon>Vertebrata</taxon>
        <taxon>Euteleostomi</taxon>
        <taxon>Mammalia</taxon>
        <taxon>Eutheria</taxon>
        <taxon>Euarchontoglires</taxon>
        <taxon>Primates</taxon>
        <taxon>Haplorrhini</taxon>
        <taxon>Tarsiiformes</taxon>
        <taxon>Tarsiidae</taxon>
        <taxon>Carlito</taxon>
    </lineage>
</organism>
<evidence type="ECO:0000256" key="5">
    <source>
        <dbReference type="ARBA" id="ARBA00023157"/>
    </source>
</evidence>
<dbReference type="CTD" id="83888"/>
<dbReference type="PANTHER" id="PTHR15258:SF1">
    <property type="entry name" value="FIBROBLAST GROWTH FACTOR-BINDING PROTEIN 2"/>
    <property type="match status" value="1"/>
</dbReference>